<evidence type="ECO:0000256" key="3">
    <source>
        <dbReference type="SAM" id="MobiDB-lite"/>
    </source>
</evidence>
<keyword evidence="6" id="KW-1185">Reference proteome</keyword>
<comment type="similarity">
    <text evidence="1">Belongs to the 'GDXG' lipolytic enzyme family.</text>
</comment>
<dbReference type="InterPro" id="IPR013094">
    <property type="entry name" value="AB_hydrolase_3"/>
</dbReference>
<evidence type="ECO:0000256" key="1">
    <source>
        <dbReference type="ARBA" id="ARBA00010515"/>
    </source>
</evidence>
<evidence type="ECO:0000313" key="5">
    <source>
        <dbReference type="EMBL" id="WQB70980.1"/>
    </source>
</evidence>
<dbReference type="Proteomes" id="UP001324533">
    <property type="component" value="Chromosome"/>
</dbReference>
<dbReference type="EMBL" id="CP139779">
    <property type="protein sequence ID" value="WQB70980.1"/>
    <property type="molecule type" value="Genomic_DNA"/>
</dbReference>
<proteinExistence type="inferred from homology"/>
<protein>
    <submittedName>
        <fullName evidence="5">Alpha/beta hydrolase fold domain-containing protein</fullName>
    </submittedName>
</protein>
<dbReference type="PANTHER" id="PTHR48081:SF30">
    <property type="entry name" value="ACETYL-HYDROLASE LIPR-RELATED"/>
    <property type="match status" value="1"/>
</dbReference>
<evidence type="ECO:0000256" key="2">
    <source>
        <dbReference type="ARBA" id="ARBA00022801"/>
    </source>
</evidence>
<dbReference type="Gene3D" id="3.40.50.1820">
    <property type="entry name" value="alpha/beta hydrolase"/>
    <property type="match status" value="1"/>
</dbReference>
<dbReference type="SUPFAM" id="SSF53474">
    <property type="entry name" value="alpha/beta-Hydrolases"/>
    <property type="match status" value="1"/>
</dbReference>
<dbReference type="InterPro" id="IPR029058">
    <property type="entry name" value="AB_hydrolase_fold"/>
</dbReference>
<dbReference type="RefSeq" id="WP_322411116.1">
    <property type="nucleotide sequence ID" value="NZ_CP139779.1"/>
</dbReference>
<dbReference type="PANTHER" id="PTHR48081">
    <property type="entry name" value="AB HYDROLASE SUPERFAMILY PROTEIN C4A8.06C"/>
    <property type="match status" value="1"/>
</dbReference>
<dbReference type="InterPro" id="IPR050300">
    <property type="entry name" value="GDXG_lipolytic_enzyme"/>
</dbReference>
<reference evidence="5 6" key="1">
    <citation type="submission" date="2023-06" db="EMBL/GenBank/DDBJ databases">
        <title>Rock-solubilizing bacteria, Microbacterium invictum, promotes re-establishment of vegetation in rocky wasteland by accelerating rock bio-weathering and reshaping soil bacterial community.</title>
        <authorList>
            <person name="Liu C."/>
        </authorList>
    </citation>
    <scope>NUCLEOTIDE SEQUENCE [LARGE SCALE GENOMIC DNA]</scope>
    <source>
        <strain evidence="5 6">X-18</strain>
    </source>
</reference>
<evidence type="ECO:0000259" key="4">
    <source>
        <dbReference type="Pfam" id="PF07859"/>
    </source>
</evidence>
<feature type="domain" description="Alpha/beta hydrolase fold-3" evidence="4">
    <location>
        <begin position="67"/>
        <end position="253"/>
    </location>
</feature>
<evidence type="ECO:0000313" key="6">
    <source>
        <dbReference type="Proteomes" id="UP001324533"/>
    </source>
</evidence>
<dbReference type="GO" id="GO:0016787">
    <property type="term" value="F:hydrolase activity"/>
    <property type="evidence" value="ECO:0007669"/>
    <property type="project" value="UniProtKB-KW"/>
</dbReference>
<feature type="region of interest" description="Disordered" evidence="3">
    <location>
        <begin position="29"/>
        <end position="53"/>
    </location>
</feature>
<name>A0ABZ0VFN1_9MICO</name>
<keyword evidence="2 5" id="KW-0378">Hydrolase</keyword>
<gene>
    <name evidence="5" type="ORF">T9R20_03175</name>
</gene>
<dbReference type="Pfam" id="PF07859">
    <property type="entry name" value="Abhydrolase_3"/>
    <property type="match status" value="1"/>
</dbReference>
<accession>A0ABZ0VFN1</accession>
<organism evidence="5 6">
    <name type="scientific">Microbacterium invictum</name>
    <dbReference type="NCBI Taxonomy" id="515415"/>
    <lineage>
        <taxon>Bacteria</taxon>
        <taxon>Bacillati</taxon>
        <taxon>Actinomycetota</taxon>
        <taxon>Actinomycetes</taxon>
        <taxon>Micrococcales</taxon>
        <taxon>Microbacteriaceae</taxon>
        <taxon>Microbacterium</taxon>
    </lineage>
</organism>
<sequence length="284" mass="29631">MAASPEAVAFWAQMAAAPQQVSLPIAERRAAGEHAEDATAEPSGVTYSSQPLGLQVRPTDGEIGARILYLFGGGYMLGSPASRRKTAGHLARSAQAEVWVASYRLAPEHPFPAAFDDATAAFRALPTDLPRFVAGDSSGGGLAAAVGSAEGADGLVLFSPWGDLTCSGDTMAENAAVDIECTRDSLLEMGGWYAGTHDRHDPRISPALAATDSLPPLLAFAGSDEILLDDARRLVTRSVRGDLVVGDGMQHVWPIWVGVFPEAGEAMARAGAWIRDASSGRSSS</sequence>